<dbReference type="AlphaFoldDB" id="A0A0J6VMM7"/>
<keyword evidence="2" id="KW-1185">Reference proteome</keyword>
<proteinExistence type="predicted"/>
<evidence type="ECO:0000313" key="2">
    <source>
        <dbReference type="Proteomes" id="UP000036513"/>
    </source>
</evidence>
<sequence length="52" mass="5691">MLSKVPEITVWFWVIKILCTTVGESFADWINMTLGVGLNLAVSTRSGTTMTA</sequence>
<dbReference type="PATRIC" id="fig|37916.4.peg.5683"/>
<protein>
    <submittedName>
        <fullName evidence="1">Uncharacterized protein</fullName>
    </submittedName>
</protein>
<dbReference type="Pfam" id="PF03988">
    <property type="entry name" value="DUF347"/>
    <property type="match status" value="1"/>
</dbReference>
<dbReference type="EMBL" id="JYNL01000064">
    <property type="protein sequence ID" value="KMO70777.1"/>
    <property type="molecule type" value="Genomic_DNA"/>
</dbReference>
<dbReference type="STRING" id="37916.MCHLDSM_05670"/>
<dbReference type="InterPro" id="IPR007136">
    <property type="entry name" value="DUF347"/>
</dbReference>
<evidence type="ECO:0000313" key="1">
    <source>
        <dbReference type="EMBL" id="KMO70777.1"/>
    </source>
</evidence>
<accession>A0A0J6VMM7</accession>
<reference evidence="1 2" key="1">
    <citation type="journal article" date="2015" name="Genome Biol. Evol.">
        <title>Characterization of Three Mycobacterium spp. with Potential Use in Bioremediation by Genome Sequencing and Comparative Genomics.</title>
        <authorList>
            <person name="Das S."/>
            <person name="Pettersson B.M."/>
            <person name="Behra P.R."/>
            <person name="Ramesh M."/>
            <person name="Dasgupta S."/>
            <person name="Bhattacharya A."/>
            <person name="Kirsebom L.A."/>
        </authorList>
    </citation>
    <scope>NUCLEOTIDE SEQUENCE [LARGE SCALE GENOMIC DNA]</scope>
    <source>
        <strain evidence="1 2">DSM 43826</strain>
    </source>
</reference>
<gene>
    <name evidence="1" type="ORF">MCHLDSM_05670</name>
</gene>
<dbReference type="Proteomes" id="UP000036513">
    <property type="component" value="Unassembled WGS sequence"/>
</dbReference>
<name>A0A0J6VMM7_9MYCO</name>
<comment type="caution">
    <text evidence="1">The sequence shown here is derived from an EMBL/GenBank/DDBJ whole genome shotgun (WGS) entry which is preliminary data.</text>
</comment>
<organism evidence="1 2">
    <name type="scientific">Mycolicibacterium chlorophenolicum</name>
    <dbReference type="NCBI Taxonomy" id="37916"/>
    <lineage>
        <taxon>Bacteria</taxon>
        <taxon>Bacillati</taxon>
        <taxon>Actinomycetota</taxon>
        <taxon>Actinomycetes</taxon>
        <taxon>Mycobacteriales</taxon>
        <taxon>Mycobacteriaceae</taxon>
        <taxon>Mycolicibacterium</taxon>
    </lineage>
</organism>